<evidence type="ECO:0000256" key="9">
    <source>
        <dbReference type="ARBA" id="ARBA00023251"/>
    </source>
</evidence>
<feature type="transmembrane region" description="Helical" evidence="10">
    <location>
        <begin position="231"/>
        <end position="253"/>
    </location>
</feature>
<evidence type="ECO:0000256" key="3">
    <source>
        <dbReference type="ARBA" id="ARBA00022106"/>
    </source>
</evidence>
<evidence type="ECO:0000256" key="10">
    <source>
        <dbReference type="SAM" id="Phobius"/>
    </source>
</evidence>
<feature type="transmembrane region" description="Helical" evidence="10">
    <location>
        <begin position="318"/>
        <end position="339"/>
    </location>
</feature>
<accession>A0A1G9LEH8</accession>
<dbReference type="CDD" id="cd13143">
    <property type="entry name" value="MATE_MepA_like"/>
    <property type="match status" value="1"/>
</dbReference>
<dbReference type="InterPro" id="IPR048279">
    <property type="entry name" value="MdtK-like"/>
</dbReference>
<evidence type="ECO:0000313" key="11">
    <source>
        <dbReference type="EMBL" id="SDL60183.1"/>
    </source>
</evidence>
<dbReference type="Proteomes" id="UP000199068">
    <property type="component" value="Unassembled WGS sequence"/>
</dbReference>
<keyword evidence="9" id="KW-0046">Antibiotic resistance</keyword>
<comment type="subcellular location">
    <subcellularLocation>
        <location evidence="1">Cell membrane</location>
        <topology evidence="1">Multi-pass membrane protein</topology>
    </subcellularLocation>
</comment>
<dbReference type="GO" id="GO:0005886">
    <property type="term" value="C:plasma membrane"/>
    <property type="evidence" value="ECO:0007669"/>
    <property type="project" value="UniProtKB-SubCell"/>
</dbReference>
<evidence type="ECO:0000256" key="4">
    <source>
        <dbReference type="ARBA" id="ARBA00022448"/>
    </source>
</evidence>
<organism evidence="11 12">
    <name type="scientific">Romboutsia lituseburensis DSM 797</name>
    <dbReference type="NCBI Taxonomy" id="1121325"/>
    <lineage>
        <taxon>Bacteria</taxon>
        <taxon>Bacillati</taxon>
        <taxon>Bacillota</taxon>
        <taxon>Clostridia</taxon>
        <taxon>Peptostreptococcales</taxon>
        <taxon>Peptostreptococcaceae</taxon>
        <taxon>Romboutsia</taxon>
    </lineage>
</organism>
<evidence type="ECO:0000256" key="5">
    <source>
        <dbReference type="ARBA" id="ARBA00022475"/>
    </source>
</evidence>
<feature type="transmembrane region" description="Helical" evidence="10">
    <location>
        <begin position="160"/>
        <end position="183"/>
    </location>
</feature>
<feature type="transmembrane region" description="Helical" evidence="10">
    <location>
        <begin position="189"/>
        <end position="210"/>
    </location>
</feature>
<gene>
    <name evidence="11" type="ORF">SAMN04515677_102510</name>
</gene>
<feature type="transmembrane region" description="Helical" evidence="10">
    <location>
        <begin position="354"/>
        <end position="375"/>
    </location>
</feature>
<dbReference type="PANTHER" id="PTHR43823:SF3">
    <property type="entry name" value="MULTIDRUG EXPORT PROTEIN MEPA"/>
    <property type="match status" value="1"/>
</dbReference>
<dbReference type="PIRSF" id="PIRSF006603">
    <property type="entry name" value="DinF"/>
    <property type="match status" value="1"/>
</dbReference>
<dbReference type="GO" id="GO:0015297">
    <property type="term" value="F:antiporter activity"/>
    <property type="evidence" value="ECO:0007669"/>
    <property type="project" value="InterPro"/>
</dbReference>
<dbReference type="InterPro" id="IPR045070">
    <property type="entry name" value="MATE_MepA-like"/>
</dbReference>
<keyword evidence="5" id="KW-1003">Cell membrane</keyword>
<dbReference type="GO" id="GO:0046677">
    <property type="term" value="P:response to antibiotic"/>
    <property type="evidence" value="ECO:0007669"/>
    <property type="project" value="UniProtKB-KW"/>
</dbReference>
<keyword evidence="8 10" id="KW-0472">Membrane</keyword>
<evidence type="ECO:0000256" key="2">
    <source>
        <dbReference type="ARBA" id="ARBA00008417"/>
    </source>
</evidence>
<dbReference type="EMBL" id="FNGW01000002">
    <property type="protein sequence ID" value="SDL60183.1"/>
    <property type="molecule type" value="Genomic_DNA"/>
</dbReference>
<dbReference type="PANTHER" id="PTHR43823">
    <property type="entry name" value="SPORULATION PROTEIN YKVU"/>
    <property type="match status" value="1"/>
</dbReference>
<feature type="transmembrane region" description="Helical" evidence="10">
    <location>
        <begin position="382"/>
        <end position="403"/>
    </location>
</feature>
<comment type="similarity">
    <text evidence="2">Belongs to the multi antimicrobial extrusion (MATE) (TC 2.A.66.1) family. MepA subfamily.</text>
</comment>
<evidence type="ECO:0000313" key="12">
    <source>
        <dbReference type="Proteomes" id="UP000199068"/>
    </source>
</evidence>
<proteinExistence type="inferred from homology"/>
<dbReference type="InterPro" id="IPR002528">
    <property type="entry name" value="MATE_fam"/>
</dbReference>
<feature type="transmembrane region" description="Helical" evidence="10">
    <location>
        <begin position="89"/>
        <end position="111"/>
    </location>
</feature>
<dbReference type="STRING" id="1121325.SAMN04515677_102510"/>
<feature type="transmembrane region" description="Helical" evidence="10">
    <location>
        <begin position="409"/>
        <end position="426"/>
    </location>
</feature>
<evidence type="ECO:0000256" key="8">
    <source>
        <dbReference type="ARBA" id="ARBA00023136"/>
    </source>
</evidence>
<dbReference type="GO" id="GO:0042910">
    <property type="term" value="F:xenobiotic transmembrane transporter activity"/>
    <property type="evidence" value="ECO:0007669"/>
    <property type="project" value="InterPro"/>
</dbReference>
<evidence type="ECO:0000256" key="1">
    <source>
        <dbReference type="ARBA" id="ARBA00004651"/>
    </source>
</evidence>
<keyword evidence="12" id="KW-1185">Reference proteome</keyword>
<feature type="transmembrane region" description="Helical" evidence="10">
    <location>
        <begin position="273"/>
        <end position="297"/>
    </location>
</feature>
<sequence>MENTKDLKTQFKKYVVPSVTAMWVFSLYSMVDGIFVSKGVGSDALAAVNISTPYINTIFALSILFSTGATTIVSMTLGNGDNKKANEYFTLNTVTVSILSAIIIIFSLFNLDKLAVFLGATNSTIDYVKEYLGTIILFVGFYIVSYSLEVLIKSDGYPHLATIGVLISAITNIVLDYIFVIQLNYGVQGAAFATGIARVLSFSFFFIHFLRKKGKLQFVKFKFDFKILKRIISIGIPDFTTEVSLAIVVLIFNQSILRVIGEDALVSYSVVCYINILVLTTMMGISQGIQPICSYYYGKKDNKSVLAILNMGLKSAKISSIVAFLIVVIFAKPIVLMFISNSDKELFTYTVNNLRIFSFAFLVMGYNVVTAGFCVSIDKPIYAGAVSLGRGMVVIIATLGLMVILFGGIGIWISTFISEVIVMVYARKILLKCKNDIENRKEDMELIEA</sequence>
<feature type="transmembrane region" description="Helical" evidence="10">
    <location>
        <begin position="14"/>
        <end position="35"/>
    </location>
</feature>
<feature type="transmembrane region" description="Helical" evidence="10">
    <location>
        <begin position="131"/>
        <end position="148"/>
    </location>
</feature>
<keyword evidence="7 10" id="KW-1133">Transmembrane helix</keyword>
<keyword evidence="6 10" id="KW-0812">Transmembrane</keyword>
<reference evidence="11 12" key="1">
    <citation type="submission" date="2016-10" db="EMBL/GenBank/DDBJ databases">
        <authorList>
            <person name="de Groot N.N."/>
        </authorList>
    </citation>
    <scope>NUCLEOTIDE SEQUENCE [LARGE SCALE GENOMIC DNA]</scope>
    <source>
        <strain evidence="11 12">DSM 797</strain>
    </source>
</reference>
<feature type="transmembrane region" description="Helical" evidence="10">
    <location>
        <begin position="55"/>
        <end position="77"/>
    </location>
</feature>
<dbReference type="InterPro" id="IPR051327">
    <property type="entry name" value="MATE_MepA_subfamily"/>
</dbReference>
<dbReference type="RefSeq" id="WP_092724668.1">
    <property type="nucleotide sequence ID" value="NZ_FNGW01000002.1"/>
</dbReference>
<dbReference type="AlphaFoldDB" id="A0A1G9LEH8"/>
<dbReference type="Pfam" id="PF01554">
    <property type="entry name" value="MatE"/>
    <property type="match status" value="2"/>
</dbReference>
<evidence type="ECO:0000256" key="6">
    <source>
        <dbReference type="ARBA" id="ARBA00022692"/>
    </source>
</evidence>
<keyword evidence="4" id="KW-0813">Transport</keyword>
<name>A0A1G9LEH8_9FIRM</name>
<evidence type="ECO:0000256" key="7">
    <source>
        <dbReference type="ARBA" id="ARBA00022989"/>
    </source>
</evidence>
<protein>
    <recommendedName>
        <fullName evidence="3">Multidrug export protein MepA</fullName>
    </recommendedName>
</protein>